<sequence length="396" mass="43797">MNMTAKKRIAIIGAGVAGMAFAILAARQGHFVHVFERRPQTGSELGAGVTLWPNASFVLKQMGLLDEIAKVSGKPKSMVRYDQHSSDPLNQAFSEKSRLAIHDINRQAQNETYSILRRDLMAILFDALQKTQAHIHFSHPVQAEALAQLKTEYDLVIGADGRMNSAARQNITSALSAESSVDNEAVYQGFINVIGISQSPFTLVDKTVIQDYWGDGERFGIVPIDDQTCYWAAGWVSLPKRKSHPFFTQKDLMHRFQHWPKPVIDVLQHAQGASINTIYVHDVNPITSWHNDNVLLIGDAAHAALPTSGQGACQALEDAWTLAQLLPEHDDIDVVLQQFQAKRIDKTTAIQRTGRHIAQTIFHTKPSDRAVDGSISQTPSHAIANFWMSGLIPSNV</sequence>
<evidence type="ECO:0000256" key="1">
    <source>
        <dbReference type="ARBA" id="ARBA00023002"/>
    </source>
</evidence>
<evidence type="ECO:0000256" key="2">
    <source>
        <dbReference type="ARBA" id="ARBA00023033"/>
    </source>
</evidence>
<protein>
    <submittedName>
        <fullName evidence="4">FAD-dependent monooxygenase</fullName>
    </submittedName>
</protein>
<proteinExistence type="predicted"/>
<dbReference type="RefSeq" id="WP_275564850.1">
    <property type="nucleotide sequence ID" value="NZ_JAMZEG020000001.1"/>
</dbReference>
<dbReference type="InterPro" id="IPR036188">
    <property type="entry name" value="FAD/NAD-bd_sf"/>
</dbReference>
<keyword evidence="1" id="KW-0560">Oxidoreductase</keyword>
<feature type="domain" description="FAD-binding" evidence="3">
    <location>
        <begin position="9"/>
        <end position="327"/>
    </location>
</feature>
<evidence type="ECO:0000259" key="3">
    <source>
        <dbReference type="Pfam" id="PF01494"/>
    </source>
</evidence>
<keyword evidence="5" id="KW-1185">Reference proteome</keyword>
<dbReference type="InterPro" id="IPR002938">
    <property type="entry name" value="FAD-bd"/>
</dbReference>
<dbReference type="Proteomes" id="UP001139522">
    <property type="component" value="Unassembled WGS sequence"/>
</dbReference>
<evidence type="ECO:0000313" key="4">
    <source>
        <dbReference type="EMBL" id="MDE8601340.1"/>
    </source>
</evidence>
<dbReference type="InterPro" id="IPR050493">
    <property type="entry name" value="FAD-dep_Monooxygenase_BioMet"/>
</dbReference>
<dbReference type="EMBL" id="JAMZEG020000001">
    <property type="protein sequence ID" value="MDE8601340.1"/>
    <property type="molecule type" value="Genomic_DNA"/>
</dbReference>
<comment type="caution">
    <text evidence="4">The sequence shown here is derived from an EMBL/GenBank/DDBJ whole genome shotgun (WGS) entry which is preliminary data.</text>
</comment>
<dbReference type="Gene3D" id="3.50.50.60">
    <property type="entry name" value="FAD/NAD(P)-binding domain"/>
    <property type="match status" value="1"/>
</dbReference>
<dbReference type="PANTHER" id="PTHR13789:SF309">
    <property type="entry name" value="PUTATIVE (AFU_ORTHOLOGUE AFUA_6G14510)-RELATED"/>
    <property type="match status" value="1"/>
</dbReference>
<evidence type="ECO:0000313" key="5">
    <source>
        <dbReference type="Proteomes" id="UP001139522"/>
    </source>
</evidence>
<name>A0ABT5W953_9GAMM</name>
<dbReference type="Pfam" id="PF01494">
    <property type="entry name" value="FAD_binding_3"/>
    <property type="match status" value="1"/>
</dbReference>
<keyword evidence="2 4" id="KW-0503">Monooxygenase</keyword>
<gene>
    <name evidence="4" type="ORF">M3I01_000155</name>
</gene>
<dbReference type="PRINTS" id="PR00420">
    <property type="entry name" value="RNGMNOXGNASE"/>
</dbReference>
<dbReference type="PANTHER" id="PTHR13789">
    <property type="entry name" value="MONOOXYGENASE"/>
    <property type="match status" value="1"/>
</dbReference>
<dbReference type="SUPFAM" id="SSF51905">
    <property type="entry name" value="FAD/NAD(P)-binding domain"/>
    <property type="match status" value="1"/>
</dbReference>
<organism evidence="4 5">
    <name type="scientific">Marinomonas maritima</name>
    <dbReference type="NCBI Taxonomy" id="2940935"/>
    <lineage>
        <taxon>Bacteria</taxon>
        <taxon>Pseudomonadati</taxon>
        <taxon>Pseudomonadota</taxon>
        <taxon>Gammaproteobacteria</taxon>
        <taxon>Oceanospirillales</taxon>
        <taxon>Oceanospirillaceae</taxon>
        <taxon>Marinomonas</taxon>
    </lineage>
</organism>
<reference evidence="4" key="1">
    <citation type="submission" date="2023-01" db="EMBL/GenBank/DDBJ databases">
        <title>Psychroserpens sp. MSW6 and Marinomonas sp. RSW2, isolated from seawater.</title>
        <authorList>
            <person name="Kristyanto S."/>
            <person name="Jung J."/>
            <person name="Kim J.M."/>
            <person name="Jeon C.O."/>
        </authorList>
    </citation>
    <scope>NUCLEOTIDE SEQUENCE</scope>
    <source>
        <strain evidence="4">RSW2</strain>
    </source>
</reference>
<dbReference type="GO" id="GO:0004497">
    <property type="term" value="F:monooxygenase activity"/>
    <property type="evidence" value="ECO:0007669"/>
    <property type="project" value="UniProtKB-KW"/>
</dbReference>
<accession>A0ABT5W953</accession>